<keyword evidence="1" id="KW-0812">Transmembrane</keyword>
<comment type="caution">
    <text evidence="2">The sequence shown here is derived from an EMBL/GenBank/DDBJ whole genome shotgun (WGS) entry which is preliminary data.</text>
</comment>
<evidence type="ECO:0000313" key="3">
    <source>
        <dbReference type="Proteomes" id="UP000031189"/>
    </source>
</evidence>
<reference evidence="2 3" key="1">
    <citation type="submission" date="2014-12" db="EMBL/GenBank/DDBJ databases">
        <title>Draft genome sequence of Terrisporobacter sp. 08-306576, isolated from the blood culture of a bacteremia patient.</title>
        <authorList>
            <person name="Lund L.C."/>
            <person name="Sydenham T.V."/>
            <person name="Hogh S.V."/>
            <person name="Skov M.N."/>
            <person name="Kemp M."/>
            <person name="Justesen U.S."/>
        </authorList>
    </citation>
    <scope>NUCLEOTIDE SEQUENCE [LARGE SCALE GENOMIC DNA]</scope>
    <source>
        <strain evidence="2 3">08-306576</strain>
    </source>
</reference>
<dbReference type="Proteomes" id="UP000031189">
    <property type="component" value="Unassembled WGS sequence"/>
</dbReference>
<keyword evidence="1" id="KW-0472">Membrane</keyword>
<protein>
    <submittedName>
        <fullName evidence="2">BioX</fullName>
    </submittedName>
</protein>
<organism evidence="2 3">
    <name type="scientific">Terrisporobacter othiniensis</name>
    <dbReference type="NCBI Taxonomy" id="1577792"/>
    <lineage>
        <taxon>Bacteria</taxon>
        <taxon>Bacillati</taxon>
        <taxon>Bacillota</taxon>
        <taxon>Clostridia</taxon>
        <taxon>Peptostreptococcales</taxon>
        <taxon>Peptostreptococcaceae</taxon>
        <taxon>Terrisporobacter</taxon>
    </lineage>
</organism>
<keyword evidence="3" id="KW-1185">Reference proteome</keyword>
<evidence type="ECO:0000256" key="1">
    <source>
        <dbReference type="SAM" id="Phobius"/>
    </source>
</evidence>
<evidence type="ECO:0000313" key="2">
    <source>
        <dbReference type="EMBL" id="KHS57613.1"/>
    </source>
</evidence>
<dbReference type="STRING" id="1577792.QX51_07210"/>
<keyword evidence="1" id="KW-1133">Transmembrane helix</keyword>
<feature type="transmembrane region" description="Helical" evidence="1">
    <location>
        <begin position="64"/>
        <end position="83"/>
    </location>
</feature>
<accession>A0A0B3VXU0</accession>
<dbReference type="Gene3D" id="1.10.1760.20">
    <property type="match status" value="1"/>
</dbReference>
<sequence length="172" mass="18197">MNNSKTKELTLISLLAVIIAISGSFKIPGIIPGTEFQLSAPIAIAICAAFGFKRYIAAGVIASTINLIMGTHTILNIIVAMAFRVVGGGIIGILGPSLLVVSIAGPIGTIAGRIVMSNIVGTPFKMLIVAAFPGMIYTLISSYLIYKVIENIMKKTPYKSFIRSKEKIIKVG</sequence>
<proteinExistence type="predicted"/>
<feature type="transmembrane region" description="Helical" evidence="1">
    <location>
        <begin position="127"/>
        <end position="146"/>
    </location>
</feature>
<dbReference type="OrthoDB" id="1750926at2"/>
<feature type="transmembrane region" description="Helical" evidence="1">
    <location>
        <begin position="89"/>
        <end position="115"/>
    </location>
</feature>
<gene>
    <name evidence="2" type="ORF">QX51_07210</name>
</gene>
<dbReference type="RefSeq" id="WP_039679232.1">
    <property type="nucleotide sequence ID" value="NZ_JAWGXO010000023.1"/>
</dbReference>
<dbReference type="AlphaFoldDB" id="A0A0B3VXU0"/>
<name>A0A0B3VXU0_9FIRM</name>
<dbReference type="EMBL" id="JWHR01000068">
    <property type="protein sequence ID" value="KHS57613.1"/>
    <property type="molecule type" value="Genomic_DNA"/>
</dbReference>